<dbReference type="PIRSF" id="PIRSF016521">
    <property type="entry name" value="Acyl-CoA_hydro"/>
    <property type="match status" value="1"/>
</dbReference>
<dbReference type="EMBL" id="CP015243">
    <property type="protein sequence ID" value="ANF56656.1"/>
    <property type="molecule type" value="Genomic_DNA"/>
</dbReference>
<dbReference type="Pfam" id="PF08840">
    <property type="entry name" value="BAAT_C"/>
    <property type="match status" value="1"/>
</dbReference>
<evidence type="ECO:0000313" key="6">
    <source>
        <dbReference type="Proteomes" id="UP000077875"/>
    </source>
</evidence>
<dbReference type="InterPro" id="IPR014940">
    <property type="entry name" value="BAAT_C"/>
</dbReference>
<proteinExistence type="inferred from homology"/>
<dbReference type="PANTHER" id="PTHR10824">
    <property type="entry name" value="ACYL-COENZYME A THIOESTERASE-RELATED"/>
    <property type="match status" value="1"/>
</dbReference>
<evidence type="ECO:0000259" key="4">
    <source>
        <dbReference type="Pfam" id="PF08840"/>
    </source>
</evidence>
<dbReference type="GO" id="GO:0006631">
    <property type="term" value="P:fatty acid metabolic process"/>
    <property type="evidence" value="ECO:0007669"/>
    <property type="project" value="TreeGrafter"/>
</dbReference>
<dbReference type="RefSeq" id="WP_064121633.1">
    <property type="nucleotide sequence ID" value="NZ_CP015243.1"/>
</dbReference>
<evidence type="ECO:0000256" key="2">
    <source>
        <dbReference type="PIRSR" id="PIRSR016521-1"/>
    </source>
</evidence>
<comment type="similarity">
    <text evidence="1">Belongs to the C/M/P thioester hydrolase family.</text>
</comment>
<protein>
    <submittedName>
        <fullName evidence="5">Palmitoyl-CoA hydrolase</fullName>
    </submittedName>
</protein>
<dbReference type="Gene3D" id="2.60.40.2240">
    <property type="entry name" value="Acyl-CoA thioester hydrolase/BAAT N-terminal domain"/>
    <property type="match status" value="1"/>
</dbReference>
<organism evidence="5 6">
    <name type="scientific">Halotalea alkalilenta</name>
    <dbReference type="NCBI Taxonomy" id="376489"/>
    <lineage>
        <taxon>Bacteria</taxon>
        <taxon>Pseudomonadati</taxon>
        <taxon>Pseudomonadota</taxon>
        <taxon>Gammaproteobacteria</taxon>
        <taxon>Oceanospirillales</taxon>
        <taxon>Halomonadaceae</taxon>
        <taxon>Halotalea</taxon>
    </lineage>
</organism>
<dbReference type="Gene3D" id="3.40.50.1820">
    <property type="entry name" value="alpha/beta hydrolase"/>
    <property type="match status" value="1"/>
</dbReference>
<feature type="active site" description="Charge relay system" evidence="2">
    <location>
        <position position="344"/>
    </location>
</feature>
<dbReference type="PANTHER" id="PTHR10824:SF4">
    <property type="entry name" value="ACYL-COENZYME A THIOESTERASE 1-LIKE"/>
    <property type="match status" value="1"/>
</dbReference>
<sequence>MASIEVTPRDALIDVERRIQIVGLAPGERIRLTASSRQPDGAVWTSRASFQADHQGQIDLTIHAPLEAAGVSNDYHGVSPMGMVHAMTPETGDIQPPPTPVEPVEIELCAMSGGGEERASGRFIQRYLGEGVQRREIRQAGVSGTLFLPAGEGPFPAVMVLNGSGGGISEARGALYASHGYAALALGYFKAPGRPDYISNTPLEYFVDALDWLREEVSPLNGFVALSGQSRGGELVLLLASLFPERVSAVVGYVPSAFVHPAQSAADPAAGREGPCWLLDGKRLPDLWQDNPRASWAPYDDGPEPKRHAYALLTALEDQDACDRARMPVERIRAPILLLSASDDGSWPSAQFARMIEMRLAAHDHPYPVEHHCYRDAGHAIVFPHLPTTAIVRPHPVSGILSSGGGSMRDNARANQESWPRVLSFLARAVAASCSEVRPFSIHGENP</sequence>
<dbReference type="InterPro" id="IPR006862">
    <property type="entry name" value="Thio_Ohase/aa_AcTrfase"/>
</dbReference>
<feature type="domain" description="Acyl-CoA thioester hydrolase/bile acid-CoA amino acid N-acetyltransferase" evidence="3">
    <location>
        <begin position="16"/>
        <end position="139"/>
    </location>
</feature>
<dbReference type="InterPro" id="IPR016662">
    <property type="entry name" value="Acyl-CoA_thioEstase_long-chain"/>
</dbReference>
<dbReference type="GO" id="GO:0006637">
    <property type="term" value="P:acyl-CoA metabolic process"/>
    <property type="evidence" value="ECO:0007669"/>
    <property type="project" value="InterPro"/>
</dbReference>
<feature type="domain" description="BAAT/Acyl-CoA thioester hydrolase C-terminal" evidence="4">
    <location>
        <begin position="202"/>
        <end position="430"/>
    </location>
</feature>
<feature type="active site" description="Charge relay system" evidence="2">
    <location>
        <position position="379"/>
    </location>
</feature>
<evidence type="ECO:0000313" key="5">
    <source>
        <dbReference type="EMBL" id="ANF56656.1"/>
    </source>
</evidence>
<keyword evidence="5" id="KW-0378">Hydrolase</keyword>
<accession>A0A172YC10</accession>
<dbReference type="SUPFAM" id="SSF53474">
    <property type="entry name" value="alpha/beta-Hydrolases"/>
    <property type="match status" value="1"/>
</dbReference>
<name>A0A172YC10_9GAMM</name>
<dbReference type="InterPro" id="IPR042490">
    <property type="entry name" value="Thio_Ohase/BAAT_N"/>
</dbReference>
<dbReference type="InterPro" id="IPR029058">
    <property type="entry name" value="AB_hydrolase_fold"/>
</dbReference>
<dbReference type="KEGG" id="haa:A5892_03580"/>
<reference evidence="5 6" key="1">
    <citation type="submission" date="2016-04" db="EMBL/GenBank/DDBJ databases">
        <title>Complete Genome Sequence of Halotalea alkalilenta IHB B 13600.</title>
        <authorList>
            <person name="Swarnkar M.K."/>
            <person name="Sharma A."/>
            <person name="Kaushal K."/>
            <person name="Soni R."/>
            <person name="Rana S."/>
            <person name="Singh A.K."/>
            <person name="Gulati A."/>
        </authorList>
    </citation>
    <scope>NUCLEOTIDE SEQUENCE [LARGE SCALE GENOMIC DNA]</scope>
    <source>
        <strain evidence="5 6">IHB B 13600</strain>
    </source>
</reference>
<dbReference type="STRING" id="376489.A5892_03580"/>
<dbReference type="AlphaFoldDB" id="A0A172YC10"/>
<evidence type="ECO:0000259" key="3">
    <source>
        <dbReference type="Pfam" id="PF04775"/>
    </source>
</evidence>
<dbReference type="GO" id="GO:0047617">
    <property type="term" value="F:fatty acyl-CoA hydrolase activity"/>
    <property type="evidence" value="ECO:0007669"/>
    <property type="project" value="TreeGrafter"/>
</dbReference>
<dbReference type="Proteomes" id="UP000077875">
    <property type="component" value="Chromosome"/>
</dbReference>
<evidence type="ECO:0000256" key="1">
    <source>
        <dbReference type="ARBA" id="ARBA00006538"/>
    </source>
</evidence>
<gene>
    <name evidence="5" type="ORF">A5892_03580</name>
</gene>
<dbReference type="Pfam" id="PF04775">
    <property type="entry name" value="Bile_Hydr_Trans"/>
    <property type="match status" value="1"/>
</dbReference>
<keyword evidence="6" id="KW-1185">Reference proteome</keyword>
<feature type="active site" description="Charge relay system" evidence="2">
    <location>
        <position position="230"/>
    </location>
</feature>